<sequence length="71" mass="8374">MHTNKRYCFLRYHVLMVFQKCVDLVYDLKSEIDQESNYLHTLIISVIQVCVCVCSKVSDKLKDLCQKCVIE</sequence>
<gene>
    <name evidence="1" type="ORF">QVD17_27818</name>
</gene>
<proteinExistence type="predicted"/>
<dbReference type="Proteomes" id="UP001229421">
    <property type="component" value="Unassembled WGS sequence"/>
</dbReference>
<dbReference type="AlphaFoldDB" id="A0AAD8K9C7"/>
<name>A0AAD8K9C7_TARER</name>
<evidence type="ECO:0000313" key="1">
    <source>
        <dbReference type="EMBL" id="KAK1418672.1"/>
    </source>
</evidence>
<evidence type="ECO:0000313" key="2">
    <source>
        <dbReference type="Proteomes" id="UP001229421"/>
    </source>
</evidence>
<accession>A0AAD8K9C7</accession>
<keyword evidence="2" id="KW-1185">Reference proteome</keyword>
<dbReference type="EMBL" id="JAUHHV010000007">
    <property type="protein sequence ID" value="KAK1418672.1"/>
    <property type="molecule type" value="Genomic_DNA"/>
</dbReference>
<protein>
    <submittedName>
        <fullName evidence="1">Uncharacterized protein</fullName>
    </submittedName>
</protein>
<reference evidence="1" key="1">
    <citation type="journal article" date="2023" name="bioRxiv">
        <title>Improved chromosome-level genome assembly for marigold (Tagetes erecta).</title>
        <authorList>
            <person name="Jiang F."/>
            <person name="Yuan L."/>
            <person name="Wang S."/>
            <person name="Wang H."/>
            <person name="Xu D."/>
            <person name="Wang A."/>
            <person name="Fan W."/>
        </authorList>
    </citation>
    <scope>NUCLEOTIDE SEQUENCE</scope>
    <source>
        <strain evidence="1">WSJ</strain>
        <tissue evidence="1">Leaf</tissue>
    </source>
</reference>
<organism evidence="1 2">
    <name type="scientific">Tagetes erecta</name>
    <name type="common">African marigold</name>
    <dbReference type="NCBI Taxonomy" id="13708"/>
    <lineage>
        <taxon>Eukaryota</taxon>
        <taxon>Viridiplantae</taxon>
        <taxon>Streptophyta</taxon>
        <taxon>Embryophyta</taxon>
        <taxon>Tracheophyta</taxon>
        <taxon>Spermatophyta</taxon>
        <taxon>Magnoliopsida</taxon>
        <taxon>eudicotyledons</taxon>
        <taxon>Gunneridae</taxon>
        <taxon>Pentapetalae</taxon>
        <taxon>asterids</taxon>
        <taxon>campanulids</taxon>
        <taxon>Asterales</taxon>
        <taxon>Asteraceae</taxon>
        <taxon>Asteroideae</taxon>
        <taxon>Heliantheae alliance</taxon>
        <taxon>Tageteae</taxon>
        <taxon>Tagetes</taxon>
    </lineage>
</organism>
<comment type="caution">
    <text evidence="1">The sequence shown here is derived from an EMBL/GenBank/DDBJ whole genome shotgun (WGS) entry which is preliminary data.</text>
</comment>